<feature type="signal peptide" evidence="8">
    <location>
        <begin position="1"/>
        <end position="18"/>
    </location>
</feature>
<keyword evidence="10" id="KW-1185">Reference proteome</keyword>
<evidence type="ECO:0000256" key="4">
    <source>
        <dbReference type="ARBA" id="ARBA00023139"/>
    </source>
</evidence>
<accession>A0A2K2FFM3</accession>
<dbReference type="PANTHER" id="PTHR30429">
    <property type="entry name" value="D-METHIONINE-BINDING LIPOPROTEIN METQ"/>
    <property type="match status" value="1"/>
</dbReference>
<feature type="lipid moiety-binding region" description="S-diacylglycerol cysteine" evidence="7">
    <location>
        <position position="22"/>
    </location>
</feature>
<dbReference type="PROSITE" id="PS51257">
    <property type="entry name" value="PROKAR_LIPOPROTEIN"/>
    <property type="match status" value="1"/>
</dbReference>
<sequence>MKKILVALSIIMAISVFAFSGCTSGNSGKKTKLVVGASPTPHALILKEIQPILEEKGIELEIKEMTDYVTPNTALNDKQLDANFFQHTPYMENFAKENNMELVVAAEVHIEPMGAYSEKIKSVDELQDGAIVAIPNDPTNEGRALILLQKQGLIKLKDEDELIQTPKDIVENPKNLQFKELEAAQLPRVLPDVDLAVINTNYALDGGLDPIKDSIFMEDKDSPFPNVLVVRPDNKDDPAIKELAKALNSETVRKFLKENFGDSTIPAF</sequence>
<dbReference type="CDD" id="cd13597">
    <property type="entry name" value="PBP2_lipoprotein_Tp32"/>
    <property type="match status" value="1"/>
</dbReference>
<dbReference type="Proteomes" id="UP000236151">
    <property type="component" value="Unassembled WGS sequence"/>
</dbReference>
<dbReference type="Gene3D" id="3.40.190.10">
    <property type="entry name" value="Periplasmic binding protein-like II"/>
    <property type="match status" value="2"/>
</dbReference>
<evidence type="ECO:0000256" key="3">
    <source>
        <dbReference type="ARBA" id="ARBA00023136"/>
    </source>
</evidence>
<dbReference type="NCBIfam" id="TIGR00363">
    <property type="entry name" value="MetQ/NlpA family lipoprotein"/>
    <property type="match status" value="1"/>
</dbReference>
<dbReference type="PANTHER" id="PTHR30429:SF0">
    <property type="entry name" value="METHIONINE-BINDING LIPOPROTEIN METQ"/>
    <property type="match status" value="1"/>
</dbReference>
<dbReference type="RefSeq" id="WP_103081273.1">
    <property type="nucleotide sequence ID" value="NZ_CP021850.1"/>
</dbReference>
<dbReference type="EMBL" id="NIOJ01000017">
    <property type="protein sequence ID" value="PNT99576.1"/>
    <property type="molecule type" value="Genomic_DNA"/>
</dbReference>
<organism evidence="9 10">
    <name type="scientific">Clostridium thermosuccinogenes</name>
    <dbReference type="NCBI Taxonomy" id="84032"/>
    <lineage>
        <taxon>Bacteria</taxon>
        <taxon>Bacillati</taxon>
        <taxon>Bacillota</taxon>
        <taxon>Clostridia</taxon>
        <taxon>Eubacteriales</taxon>
        <taxon>Clostridiaceae</taxon>
        <taxon>Clostridium</taxon>
    </lineage>
</organism>
<comment type="similarity">
    <text evidence="6">Belongs to the nlpA lipoprotein family.</text>
</comment>
<protein>
    <recommendedName>
        <fullName evidence="6">Lipoprotein</fullName>
    </recommendedName>
</protein>
<evidence type="ECO:0000256" key="1">
    <source>
        <dbReference type="ARBA" id="ARBA00004635"/>
    </source>
</evidence>
<dbReference type="SUPFAM" id="SSF53850">
    <property type="entry name" value="Periplasmic binding protein-like II"/>
    <property type="match status" value="1"/>
</dbReference>
<keyword evidence="3" id="KW-0472">Membrane</keyword>
<dbReference type="Pfam" id="PF03180">
    <property type="entry name" value="Lipoprotein_9"/>
    <property type="match status" value="1"/>
</dbReference>
<evidence type="ECO:0000256" key="5">
    <source>
        <dbReference type="ARBA" id="ARBA00023288"/>
    </source>
</evidence>
<evidence type="ECO:0000313" key="9">
    <source>
        <dbReference type="EMBL" id="PNT99576.1"/>
    </source>
</evidence>
<dbReference type="InterPro" id="IPR004872">
    <property type="entry name" value="Lipoprotein_NlpA"/>
</dbReference>
<dbReference type="OrthoDB" id="9812878at2"/>
<dbReference type="PIRSF" id="PIRSF002854">
    <property type="entry name" value="MetQ"/>
    <property type="match status" value="1"/>
</dbReference>
<evidence type="ECO:0000256" key="6">
    <source>
        <dbReference type="PIRNR" id="PIRNR002854"/>
    </source>
</evidence>
<name>A0A2K2FFM3_9CLOT</name>
<keyword evidence="2 8" id="KW-0732">Signal</keyword>
<evidence type="ECO:0000313" key="10">
    <source>
        <dbReference type="Proteomes" id="UP000236151"/>
    </source>
</evidence>
<evidence type="ECO:0000256" key="7">
    <source>
        <dbReference type="PIRSR" id="PIRSR002854-1"/>
    </source>
</evidence>
<keyword evidence="4" id="KW-0564">Palmitate</keyword>
<evidence type="ECO:0000256" key="2">
    <source>
        <dbReference type="ARBA" id="ARBA00022729"/>
    </source>
</evidence>
<gene>
    <name evidence="9" type="ORF">CDQ84_08330</name>
</gene>
<proteinExistence type="inferred from homology"/>
<dbReference type="GO" id="GO:0016020">
    <property type="term" value="C:membrane"/>
    <property type="evidence" value="ECO:0007669"/>
    <property type="project" value="UniProtKB-SubCell"/>
</dbReference>
<feature type="chain" id="PRO_5014398425" description="Lipoprotein" evidence="8">
    <location>
        <begin position="19"/>
        <end position="268"/>
    </location>
</feature>
<keyword evidence="5 6" id="KW-0449">Lipoprotein</keyword>
<dbReference type="AlphaFoldDB" id="A0A2K2FFM3"/>
<reference evidence="10" key="1">
    <citation type="submission" date="2017-06" db="EMBL/GenBank/DDBJ databases">
        <title>Investigating the central metabolism of Clostridium thermosuccinogenes.</title>
        <authorList>
            <person name="Koendjbiharie J.G."/>
            <person name="Van Kranenburg R."/>
            <person name="Vriesendorp B."/>
        </authorList>
    </citation>
    <scope>NUCLEOTIDE SEQUENCE [LARGE SCALE GENOMIC DNA]</scope>
    <source>
        <strain evidence="10">DSM 5806</strain>
    </source>
</reference>
<evidence type="ECO:0000256" key="8">
    <source>
        <dbReference type="SAM" id="SignalP"/>
    </source>
</evidence>
<comment type="subcellular location">
    <subcellularLocation>
        <location evidence="1">Membrane</location>
        <topology evidence="1">Lipid-anchor</topology>
    </subcellularLocation>
</comment>
<dbReference type="KEGG" id="cthd:CDO33_09570"/>
<comment type="caution">
    <text evidence="9">The sequence shown here is derived from an EMBL/GenBank/DDBJ whole genome shotgun (WGS) entry which is preliminary data.</text>
</comment>